<keyword evidence="2" id="KW-0479">Metal-binding</keyword>
<protein>
    <submittedName>
        <fullName evidence="8">Zinc finger BED domain-containing protein 1</fullName>
    </submittedName>
</protein>
<proteinExistence type="predicted"/>
<comment type="subcellular location">
    <subcellularLocation>
        <location evidence="1">Nucleus</location>
    </subcellularLocation>
</comment>
<evidence type="ECO:0000256" key="2">
    <source>
        <dbReference type="ARBA" id="ARBA00022723"/>
    </source>
</evidence>
<keyword evidence="3" id="KW-0863">Zinc-finger</keyword>
<dbReference type="KEGG" id="alim:106514833"/>
<dbReference type="AlphaFoldDB" id="A0A2I4AW72"/>
<dbReference type="OrthoDB" id="10057873at2759"/>
<evidence type="ECO:0000313" key="7">
    <source>
        <dbReference type="Proteomes" id="UP000192220"/>
    </source>
</evidence>
<dbReference type="GeneID" id="106514833"/>
<feature type="region of interest" description="Disordered" evidence="6">
    <location>
        <begin position="539"/>
        <end position="579"/>
    </location>
</feature>
<dbReference type="RefSeq" id="XP_013859738.1">
    <property type="nucleotide sequence ID" value="XM_014004284.1"/>
</dbReference>
<evidence type="ECO:0000256" key="3">
    <source>
        <dbReference type="ARBA" id="ARBA00022771"/>
    </source>
</evidence>
<dbReference type="InterPro" id="IPR052035">
    <property type="entry name" value="ZnF_BED_domain_contain"/>
</dbReference>
<dbReference type="PANTHER" id="PTHR46481">
    <property type="entry name" value="ZINC FINGER BED DOMAIN-CONTAINING PROTEIN 4"/>
    <property type="match status" value="1"/>
</dbReference>
<keyword evidence="7" id="KW-1185">Reference proteome</keyword>
<gene>
    <name evidence="8" type="primary">LOC106514833</name>
</gene>
<sequence length="601" mass="67223">MAATARTHASVPPFIITFGYKNFAQVANRRAANCSVCGIKIQDTGSTTSNFIRHLKTHPERFSEFSKAKKVASGEGQSSIDSFLTHPKGVQVYSQGHPRHKAITESIIQDLIISCNLPLSLIDKPSFKNFMAVVEEKYCPPSRSTVTRRLSELAAEKMSKIKSKLEKTDTVSATVDIWTDRSMRGFLGITSHFMELEKNGPKLQSVLLSCERFTGSHTGQRISEKFEEICDNFNIKHKLDYIISDNAANMKKAFTVCFPSTVTDSEDGDNDLENGNLWEEMSEEFQDDVESIQRSCQQQRLQCFAHSLQLVVRDGLKETKCINNAMAKLTRFCSLLHSTCSMKEAFEGQYGAGHSIPSAVSTRWNSTLRLVEAVTDLDLQNLNVLLETQGHKELCLSAREWSQLKELVEILSPFLQATDLTQGEKVVTVSAALPCVLSLNSHLTSMLNTTRHLVGFIKALQTSLHQRFKGIFVNVRMDVPAQPAEDLPFGDNLYLMSAFLDPSFCLFWLEQDVFATDEVKSEVKEILIDQVLAEARKVPLPDSSSGDDDQDEPPAKTPRLFSGYRKKGAKKTTDHSSSVRTELNRYIEVTSEEDGVDCLDF</sequence>
<dbReference type="InParanoid" id="A0A2I4AW72"/>
<evidence type="ECO:0000313" key="8">
    <source>
        <dbReference type="RefSeq" id="XP_013859738.1"/>
    </source>
</evidence>
<dbReference type="SUPFAM" id="SSF53098">
    <property type="entry name" value="Ribonuclease H-like"/>
    <property type="match status" value="1"/>
</dbReference>
<name>A0A2I4AW72_AUSLI</name>
<dbReference type="GO" id="GO:0008270">
    <property type="term" value="F:zinc ion binding"/>
    <property type="evidence" value="ECO:0007669"/>
    <property type="project" value="UniProtKB-KW"/>
</dbReference>
<dbReference type="PANTHER" id="PTHR46481:SF10">
    <property type="entry name" value="ZINC FINGER BED DOMAIN-CONTAINING PROTEIN 39"/>
    <property type="match status" value="1"/>
</dbReference>
<dbReference type="GO" id="GO:0005634">
    <property type="term" value="C:nucleus"/>
    <property type="evidence" value="ECO:0007669"/>
    <property type="project" value="UniProtKB-SubCell"/>
</dbReference>
<dbReference type="Proteomes" id="UP000192220">
    <property type="component" value="Unplaced"/>
</dbReference>
<reference evidence="8" key="1">
    <citation type="submission" date="2025-08" db="UniProtKB">
        <authorList>
            <consortium name="RefSeq"/>
        </authorList>
    </citation>
    <scope>IDENTIFICATION</scope>
</reference>
<evidence type="ECO:0000256" key="1">
    <source>
        <dbReference type="ARBA" id="ARBA00004123"/>
    </source>
</evidence>
<evidence type="ECO:0000256" key="6">
    <source>
        <dbReference type="SAM" id="MobiDB-lite"/>
    </source>
</evidence>
<organism evidence="7 8">
    <name type="scientific">Austrofundulus limnaeus</name>
    <name type="common">Annual killifish</name>
    <dbReference type="NCBI Taxonomy" id="52670"/>
    <lineage>
        <taxon>Eukaryota</taxon>
        <taxon>Metazoa</taxon>
        <taxon>Chordata</taxon>
        <taxon>Craniata</taxon>
        <taxon>Vertebrata</taxon>
        <taxon>Euteleostomi</taxon>
        <taxon>Actinopterygii</taxon>
        <taxon>Neopterygii</taxon>
        <taxon>Teleostei</taxon>
        <taxon>Neoteleostei</taxon>
        <taxon>Acanthomorphata</taxon>
        <taxon>Ovalentaria</taxon>
        <taxon>Atherinomorphae</taxon>
        <taxon>Cyprinodontiformes</taxon>
        <taxon>Rivulidae</taxon>
        <taxon>Austrofundulus</taxon>
    </lineage>
</organism>
<dbReference type="InterPro" id="IPR012337">
    <property type="entry name" value="RNaseH-like_sf"/>
</dbReference>
<keyword evidence="4" id="KW-0862">Zinc</keyword>
<keyword evidence="5" id="KW-0539">Nucleus</keyword>
<evidence type="ECO:0000256" key="4">
    <source>
        <dbReference type="ARBA" id="ARBA00022833"/>
    </source>
</evidence>
<evidence type="ECO:0000256" key="5">
    <source>
        <dbReference type="ARBA" id="ARBA00023242"/>
    </source>
</evidence>
<accession>A0A2I4AW72</accession>